<name>N6UV93_DENPD</name>
<gene>
    <name evidence="1" type="ORF">YQE_00831</name>
</gene>
<organism evidence="1">
    <name type="scientific">Dendroctonus ponderosae</name>
    <name type="common">Mountain pine beetle</name>
    <dbReference type="NCBI Taxonomy" id="77166"/>
    <lineage>
        <taxon>Eukaryota</taxon>
        <taxon>Metazoa</taxon>
        <taxon>Ecdysozoa</taxon>
        <taxon>Arthropoda</taxon>
        <taxon>Hexapoda</taxon>
        <taxon>Insecta</taxon>
        <taxon>Pterygota</taxon>
        <taxon>Neoptera</taxon>
        <taxon>Endopterygota</taxon>
        <taxon>Coleoptera</taxon>
        <taxon>Polyphaga</taxon>
        <taxon>Cucujiformia</taxon>
        <taxon>Curculionidae</taxon>
        <taxon>Scolytinae</taxon>
        <taxon>Dendroctonus</taxon>
    </lineage>
</organism>
<feature type="non-terminal residue" evidence="1">
    <location>
        <position position="1"/>
    </location>
</feature>
<dbReference type="PROSITE" id="PS50018">
    <property type="entry name" value="RAS_GTPASE_ACTIV_2"/>
    <property type="match status" value="1"/>
</dbReference>
<dbReference type="HOGENOM" id="CLU_040753_0_0_1"/>
<dbReference type="EMBL" id="KB738036">
    <property type="protein sequence ID" value="ENN82802.1"/>
    <property type="molecule type" value="Genomic_DNA"/>
</dbReference>
<proteinExistence type="predicted"/>
<accession>N6UV93</accession>
<protein>
    <submittedName>
        <fullName evidence="1">Uncharacterized protein</fullName>
    </submittedName>
</protein>
<reference evidence="1" key="1">
    <citation type="journal article" date="2013" name="Genome Biol.">
        <title>Draft genome of the mountain pine beetle, Dendroctonus ponderosae Hopkins, a major forest pest.</title>
        <authorList>
            <person name="Keeling C.I."/>
            <person name="Yuen M.M."/>
            <person name="Liao N.Y."/>
            <person name="Docking T.R."/>
            <person name="Chan S.K."/>
            <person name="Taylor G.A."/>
            <person name="Palmquist D.L."/>
            <person name="Jackman S.D."/>
            <person name="Nguyen A."/>
            <person name="Li M."/>
            <person name="Henderson H."/>
            <person name="Janes J.K."/>
            <person name="Zhao Y."/>
            <person name="Pandoh P."/>
            <person name="Moore R."/>
            <person name="Sperling F.A."/>
            <person name="Huber D.P."/>
            <person name="Birol I."/>
            <person name="Jones S.J."/>
            <person name="Bohlmann J."/>
        </authorList>
    </citation>
    <scope>NUCLEOTIDE SEQUENCE</scope>
</reference>
<dbReference type="SUPFAM" id="SSF48350">
    <property type="entry name" value="GTPase activation domain, GAP"/>
    <property type="match status" value="1"/>
</dbReference>
<dbReference type="OrthoDB" id="10264848at2759"/>
<dbReference type="Gene3D" id="1.10.506.10">
    <property type="entry name" value="GTPase Activation - p120gap, domain 1"/>
    <property type="match status" value="2"/>
</dbReference>
<sequence>MKNETLDDDSDIYTFICKLRQEKLFIKSEKLDIQELNELIRAKTQTVIKASWLTNKQKLLLFERRVSSQNCRRFDFVRNSEFVEAKNTLGFQNSVKISNLLHILRSQPKQLANWLITGEAVKDDAVQHPLLLQSLLNGLYGGCVFADDTKLLLTLLFELAKKQLLKSDNPRRIIKQRSCSFRHLYFLFHEIYQPAKFRQDENLKVYKDAVEYRNDVASKLAQFTNSFVQSLLENVCSFPRALAWIAFHIYKMIENNYCAKEVTGTATSLANSIITELLFTLFICPVIVDPEQYGIANAVTSEMVRHNLIQVGKIMQIDHAWRCTSSRASTRSTWISSKMSTKTA</sequence>
<dbReference type="InterPro" id="IPR001936">
    <property type="entry name" value="RasGAP_dom"/>
</dbReference>
<dbReference type="AlphaFoldDB" id="N6UV93"/>
<evidence type="ECO:0000313" key="1">
    <source>
        <dbReference type="EMBL" id="ENN82802.1"/>
    </source>
</evidence>
<dbReference type="Pfam" id="PF00616">
    <property type="entry name" value="RasGAP"/>
    <property type="match status" value="1"/>
</dbReference>
<dbReference type="InterPro" id="IPR008936">
    <property type="entry name" value="Rho_GTPase_activation_prot"/>
</dbReference>
<dbReference type="OMA" id="DTHCISS"/>